<dbReference type="Gene3D" id="3.40.50.1980">
    <property type="entry name" value="Nitrogenase molybdenum iron protein domain"/>
    <property type="match status" value="2"/>
</dbReference>
<feature type="domain" description="Fe/B12 periplasmic-binding" evidence="1">
    <location>
        <begin position="25"/>
        <end position="176"/>
    </location>
</feature>
<keyword evidence="3" id="KW-1185">Reference proteome</keyword>
<dbReference type="InterPro" id="IPR002491">
    <property type="entry name" value="ABC_transptr_periplasmic_BD"/>
</dbReference>
<protein>
    <submittedName>
        <fullName evidence="2">Cobalamin-binding protein</fullName>
    </submittedName>
</protein>
<dbReference type="EMBL" id="BONE01000044">
    <property type="protein sequence ID" value="GIF75506.1"/>
    <property type="molecule type" value="Genomic_DNA"/>
</dbReference>
<comment type="caution">
    <text evidence="2">The sequence shown here is derived from an EMBL/GenBank/DDBJ whole genome shotgun (WGS) entry which is preliminary data.</text>
</comment>
<dbReference type="PANTHER" id="PTHR42860">
    <property type="entry name" value="VITAMIN B12-BINDING PROTEIN"/>
    <property type="match status" value="1"/>
</dbReference>
<evidence type="ECO:0000313" key="2">
    <source>
        <dbReference type="EMBL" id="GIF75506.1"/>
    </source>
</evidence>
<dbReference type="Proteomes" id="UP000604117">
    <property type="component" value="Unassembled WGS sequence"/>
</dbReference>
<evidence type="ECO:0000259" key="1">
    <source>
        <dbReference type="Pfam" id="PF01497"/>
    </source>
</evidence>
<dbReference type="InterPro" id="IPR051030">
    <property type="entry name" value="Vitamin_B12-ABC_binding"/>
</dbReference>
<dbReference type="RefSeq" id="WP_203716367.1">
    <property type="nucleotide sequence ID" value="NZ_BONE01000044.1"/>
</dbReference>
<proteinExistence type="predicted"/>
<reference evidence="2 3" key="1">
    <citation type="submission" date="2021-01" db="EMBL/GenBank/DDBJ databases">
        <title>Whole genome shotgun sequence of Asanoa siamensis NBRC 107932.</title>
        <authorList>
            <person name="Komaki H."/>
            <person name="Tamura T."/>
        </authorList>
    </citation>
    <scope>NUCLEOTIDE SEQUENCE [LARGE SCALE GENOMIC DNA]</scope>
    <source>
        <strain evidence="2 3">NBRC 107932</strain>
    </source>
</reference>
<gene>
    <name evidence="2" type="ORF">Asi02nite_50240</name>
</gene>
<dbReference type="Pfam" id="PF01497">
    <property type="entry name" value="Peripla_BP_2"/>
    <property type="match status" value="1"/>
</dbReference>
<accession>A0ABQ4CW25</accession>
<name>A0ABQ4CW25_9ACTN</name>
<sequence>MTPAEIDAYVRSAAASGADLYTLHADALADLRPDLILTQDLCRVCALPSGRVADALDHLGCRADVVTLDPHTLGEVLDSITLVGTRAGAPDAAATLVRALDDRLAAVEAAVAGRPRPRVAVIEWTDPPFGPGHWIPDLVTAAGGTAVAAHPGARSTPTTWSTFQQAKPDVVVVAPCGYDLAGATAQATALAPLFPGTPIWAIDADALVVRPGRRLIDGVEAMAAILHPTAVPTPPPNHIARAA</sequence>
<evidence type="ECO:0000313" key="3">
    <source>
        <dbReference type="Proteomes" id="UP000604117"/>
    </source>
</evidence>
<organism evidence="2 3">
    <name type="scientific">Asanoa siamensis</name>
    <dbReference type="NCBI Taxonomy" id="926357"/>
    <lineage>
        <taxon>Bacteria</taxon>
        <taxon>Bacillati</taxon>
        <taxon>Actinomycetota</taxon>
        <taxon>Actinomycetes</taxon>
        <taxon>Micromonosporales</taxon>
        <taxon>Micromonosporaceae</taxon>
        <taxon>Asanoa</taxon>
    </lineage>
</organism>
<dbReference type="SUPFAM" id="SSF53807">
    <property type="entry name" value="Helical backbone' metal receptor"/>
    <property type="match status" value="1"/>
</dbReference>
<dbReference type="PANTHER" id="PTHR42860:SF1">
    <property type="entry name" value="VITAMIN B12-BINDING PROTEIN"/>
    <property type="match status" value="1"/>
</dbReference>